<feature type="coiled-coil region" evidence="10">
    <location>
        <begin position="497"/>
        <end position="531"/>
    </location>
</feature>
<reference evidence="13 14" key="1">
    <citation type="submission" date="2021-01" db="EMBL/GenBank/DDBJ databases">
        <title>Genome sequencing of Joostella atrarenae M1-2 (= KCTC 23194).</title>
        <authorList>
            <person name="Zakaria M.R."/>
            <person name="Lam M.Q."/>
            <person name="Chong C.S."/>
        </authorList>
    </citation>
    <scope>NUCLEOTIDE SEQUENCE [LARGE SCALE GENOMIC DNA]</scope>
    <source>
        <strain evidence="13 14">M1-2</strain>
    </source>
</reference>
<evidence type="ECO:0000256" key="7">
    <source>
        <dbReference type="ARBA" id="ARBA00022840"/>
    </source>
</evidence>
<comment type="caution">
    <text evidence="13">The sequence shown here is derived from an EMBL/GenBank/DDBJ whole genome shotgun (WGS) entry which is preliminary data.</text>
</comment>
<accession>A0ABS9J7I7</accession>
<evidence type="ECO:0000256" key="10">
    <source>
        <dbReference type="SAM" id="Coils"/>
    </source>
</evidence>
<feature type="transmembrane region" description="Helical" evidence="11">
    <location>
        <begin position="406"/>
        <end position="426"/>
    </location>
</feature>
<evidence type="ECO:0000256" key="2">
    <source>
        <dbReference type="ARBA" id="ARBA00012438"/>
    </source>
</evidence>
<keyword evidence="11" id="KW-1133">Transmembrane helix</keyword>
<feature type="domain" description="Histidine kinase" evidence="12">
    <location>
        <begin position="576"/>
        <end position="663"/>
    </location>
</feature>
<keyword evidence="10" id="KW-0175">Coiled coil</keyword>
<dbReference type="Proteomes" id="UP000829517">
    <property type="component" value="Unassembled WGS sequence"/>
</dbReference>
<name>A0ABS9J7I7_9FLAO</name>
<dbReference type="PROSITE" id="PS50005">
    <property type="entry name" value="TPR"/>
    <property type="match status" value="2"/>
</dbReference>
<evidence type="ECO:0000256" key="5">
    <source>
        <dbReference type="ARBA" id="ARBA00022741"/>
    </source>
</evidence>
<keyword evidence="11" id="KW-0812">Transmembrane</keyword>
<dbReference type="CDD" id="cd16917">
    <property type="entry name" value="HATPase_UhpB-NarQ-NarX-like"/>
    <property type="match status" value="1"/>
</dbReference>
<keyword evidence="6" id="KW-0418">Kinase</keyword>
<keyword evidence="8" id="KW-0902">Two-component regulatory system</keyword>
<sequence length="666" mass="78612">MVLLNTRCQRFFDRDKPEPQKKGDSIAMLISKAKKNTVSNLLKTEYLQKAYALNHTTLEDTVRLRYFYEIASLATNVQDSSLFLKANYNAMQIATSVKDTFKMGDIHWNYGAYYLNKIAYDSAYYHYRNALDDFEKVHHTYYAAKIRYNMAFIQGRLKDYTGAEVLLFRAINTFQKLKKHRQLYECYNLLGIIYEELQEYDKAISYHQKALEYLEYVQNKSLFLQDSQNNIGLIYQKKGDQEKAISDFDKALEMPDLKNKDPYLYARLLDNRAHSQLLRDITATVLPEFIKALYIRDSLNNIPGVIMSNIRLAHYFTNKDTTKALEHANNAYRKAKQIKNNRDILQALELLADLDTENKSNYLDQYIALNKKVQSQERKTRNKFTRIQYETNQYIKRNKELTSRQVWIIIVALLLILLISLTYWIFRQKAYNRVLQLETKEQKASEHIYLLSLKLQERLQQGRNQERVRISEELHDGILGRLFALRMSWGYLKFEGANKTLNRHQIYLNELQQIEKDIREISHELKNKTIELPIDFIQIVKALIAKRSKVGKFDYVLNNDEQIPWEHIDNFIKINLYRIIEEGLLNCIKHAQASMFKIEFTWNNNRLVLFIKDNGVGFKKRKIKKGIGFKNMASRVKKMNGIFDLYSDPKKGTIIRISIPTTIDKK</sequence>
<keyword evidence="5" id="KW-0547">Nucleotide-binding</keyword>
<dbReference type="InterPro" id="IPR050482">
    <property type="entry name" value="Sensor_HK_TwoCompSys"/>
</dbReference>
<evidence type="ECO:0000313" key="14">
    <source>
        <dbReference type="Proteomes" id="UP000829517"/>
    </source>
</evidence>
<dbReference type="InterPro" id="IPR003594">
    <property type="entry name" value="HATPase_dom"/>
</dbReference>
<dbReference type="InterPro" id="IPR011712">
    <property type="entry name" value="Sig_transdc_His_kin_sub3_dim/P"/>
</dbReference>
<evidence type="ECO:0000256" key="1">
    <source>
        <dbReference type="ARBA" id="ARBA00000085"/>
    </source>
</evidence>
<keyword evidence="9" id="KW-0802">TPR repeat</keyword>
<dbReference type="Gene3D" id="1.20.5.1930">
    <property type="match status" value="1"/>
</dbReference>
<keyword evidence="3" id="KW-0597">Phosphoprotein</keyword>
<dbReference type="Gene3D" id="1.25.40.10">
    <property type="entry name" value="Tetratricopeptide repeat domain"/>
    <property type="match status" value="2"/>
</dbReference>
<dbReference type="Pfam" id="PF02518">
    <property type="entry name" value="HATPase_c"/>
    <property type="match status" value="1"/>
</dbReference>
<evidence type="ECO:0000256" key="8">
    <source>
        <dbReference type="ARBA" id="ARBA00023012"/>
    </source>
</evidence>
<evidence type="ECO:0000259" key="12">
    <source>
        <dbReference type="PROSITE" id="PS50109"/>
    </source>
</evidence>
<feature type="repeat" description="TPR" evidence="9">
    <location>
        <begin position="225"/>
        <end position="258"/>
    </location>
</feature>
<evidence type="ECO:0000256" key="4">
    <source>
        <dbReference type="ARBA" id="ARBA00022679"/>
    </source>
</evidence>
<keyword evidence="14" id="KW-1185">Reference proteome</keyword>
<keyword evidence="11" id="KW-0472">Membrane</keyword>
<dbReference type="Gene3D" id="3.30.565.10">
    <property type="entry name" value="Histidine kinase-like ATPase, C-terminal domain"/>
    <property type="match status" value="1"/>
</dbReference>
<dbReference type="Pfam" id="PF13424">
    <property type="entry name" value="TPR_12"/>
    <property type="match status" value="1"/>
</dbReference>
<dbReference type="SMART" id="SM00028">
    <property type="entry name" value="TPR"/>
    <property type="match status" value="3"/>
</dbReference>
<dbReference type="Pfam" id="PF13181">
    <property type="entry name" value="TPR_8"/>
    <property type="match status" value="1"/>
</dbReference>
<evidence type="ECO:0000256" key="9">
    <source>
        <dbReference type="PROSITE-ProRule" id="PRU00339"/>
    </source>
</evidence>
<keyword evidence="4" id="KW-0808">Transferase</keyword>
<evidence type="ECO:0000256" key="6">
    <source>
        <dbReference type="ARBA" id="ARBA00022777"/>
    </source>
</evidence>
<dbReference type="PANTHER" id="PTHR24421">
    <property type="entry name" value="NITRATE/NITRITE SENSOR PROTEIN NARX-RELATED"/>
    <property type="match status" value="1"/>
</dbReference>
<comment type="catalytic activity">
    <reaction evidence="1">
        <text>ATP + protein L-histidine = ADP + protein N-phospho-L-histidine.</text>
        <dbReference type="EC" id="2.7.13.3"/>
    </reaction>
</comment>
<protein>
    <recommendedName>
        <fullName evidence="2">histidine kinase</fullName>
        <ecNumber evidence="2">2.7.13.3</ecNumber>
    </recommendedName>
</protein>
<dbReference type="SUPFAM" id="SSF48452">
    <property type="entry name" value="TPR-like"/>
    <property type="match status" value="2"/>
</dbReference>
<dbReference type="SUPFAM" id="SSF55874">
    <property type="entry name" value="ATPase domain of HSP90 chaperone/DNA topoisomerase II/histidine kinase"/>
    <property type="match status" value="1"/>
</dbReference>
<evidence type="ECO:0000256" key="11">
    <source>
        <dbReference type="SAM" id="Phobius"/>
    </source>
</evidence>
<dbReference type="InterPro" id="IPR019734">
    <property type="entry name" value="TPR_rpt"/>
</dbReference>
<dbReference type="InterPro" id="IPR005467">
    <property type="entry name" value="His_kinase_dom"/>
</dbReference>
<dbReference type="Pfam" id="PF07730">
    <property type="entry name" value="HisKA_3"/>
    <property type="match status" value="1"/>
</dbReference>
<dbReference type="InterPro" id="IPR011990">
    <property type="entry name" value="TPR-like_helical_dom_sf"/>
</dbReference>
<feature type="repeat" description="TPR" evidence="9">
    <location>
        <begin position="184"/>
        <end position="217"/>
    </location>
</feature>
<keyword evidence="7" id="KW-0067">ATP-binding</keyword>
<dbReference type="EMBL" id="JAETXX010000017">
    <property type="protein sequence ID" value="MCF8716391.1"/>
    <property type="molecule type" value="Genomic_DNA"/>
</dbReference>
<dbReference type="RefSeq" id="WP_236960800.1">
    <property type="nucleotide sequence ID" value="NZ_JAETXX010000017.1"/>
</dbReference>
<dbReference type="PROSITE" id="PS50109">
    <property type="entry name" value="HIS_KIN"/>
    <property type="match status" value="1"/>
</dbReference>
<dbReference type="InterPro" id="IPR036890">
    <property type="entry name" value="HATPase_C_sf"/>
</dbReference>
<dbReference type="SMART" id="SM00387">
    <property type="entry name" value="HATPase_c"/>
    <property type="match status" value="1"/>
</dbReference>
<proteinExistence type="predicted"/>
<evidence type="ECO:0000256" key="3">
    <source>
        <dbReference type="ARBA" id="ARBA00022553"/>
    </source>
</evidence>
<evidence type="ECO:0000313" key="13">
    <source>
        <dbReference type="EMBL" id="MCF8716391.1"/>
    </source>
</evidence>
<dbReference type="PANTHER" id="PTHR24421:SF10">
    <property type="entry name" value="NITRATE_NITRITE SENSOR PROTEIN NARQ"/>
    <property type="match status" value="1"/>
</dbReference>
<organism evidence="13 14">
    <name type="scientific">Joostella atrarenae</name>
    <dbReference type="NCBI Taxonomy" id="679257"/>
    <lineage>
        <taxon>Bacteria</taxon>
        <taxon>Pseudomonadati</taxon>
        <taxon>Bacteroidota</taxon>
        <taxon>Flavobacteriia</taxon>
        <taxon>Flavobacteriales</taxon>
        <taxon>Flavobacteriaceae</taxon>
        <taxon>Joostella</taxon>
    </lineage>
</organism>
<dbReference type="EC" id="2.7.13.3" evidence="2"/>
<gene>
    <name evidence="13" type="ORF">JM658_16290</name>
</gene>